<dbReference type="Proteomes" id="UP001571476">
    <property type="component" value="Unassembled WGS sequence"/>
</dbReference>
<feature type="region of interest" description="Disordered" evidence="1">
    <location>
        <begin position="66"/>
        <end position="87"/>
    </location>
</feature>
<accession>A0ABV4SSS3</accession>
<name>A0ABV4SSS3_9ACTN</name>
<feature type="compositionally biased region" description="Basic residues" evidence="1">
    <location>
        <begin position="77"/>
        <end position="87"/>
    </location>
</feature>
<sequence>MTTDTTSARRRRRRRRIGRGQVLVPLGAIALVGLHSALATRGHLLPPPAGGGWQGRVARPREVAAVLSRAGAGPRSRAARRRAARRP</sequence>
<evidence type="ECO:0000313" key="2">
    <source>
        <dbReference type="EMBL" id="MFA3841507.1"/>
    </source>
</evidence>
<comment type="caution">
    <text evidence="2">The sequence shown here is derived from an EMBL/GenBank/DDBJ whole genome shotgun (WGS) entry which is preliminary data.</text>
</comment>
<protein>
    <recommendedName>
        <fullName evidence="4">Secreted protein</fullName>
    </recommendedName>
</protein>
<organism evidence="2 3">
    <name type="scientific">Streptomyces aureus</name>
    <dbReference type="NCBI Taxonomy" id="193461"/>
    <lineage>
        <taxon>Bacteria</taxon>
        <taxon>Bacillati</taxon>
        <taxon>Actinomycetota</taxon>
        <taxon>Actinomycetes</taxon>
        <taxon>Kitasatosporales</taxon>
        <taxon>Streptomycetaceae</taxon>
        <taxon>Streptomyces</taxon>
    </lineage>
</organism>
<proteinExistence type="predicted"/>
<reference evidence="2 3" key="1">
    <citation type="submission" date="2024-08" db="EMBL/GenBank/DDBJ databases">
        <title>Genome sequence of Streptomyces aureus CACIA-1.46HGO.</title>
        <authorList>
            <person name="Evangelista-Martinez Z."/>
        </authorList>
    </citation>
    <scope>NUCLEOTIDE SEQUENCE [LARGE SCALE GENOMIC DNA]</scope>
    <source>
        <strain evidence="2 3">CACIA-1.46HGO</strain>
    </source>
</reference>
<evidence type="ECO:0008006" key="4">
    <source>
        <dbReference type="Google" id="ProtNLM"/>
    </source>
</evidence>
<dbReference type="RefSeq" id="WP_372565704.1">
    <property type="nucleotide sequence ID" value="NZ_JBGOSP010000025.1"/>
</dbReference>
<keyword evidence="3" id="KW-1185">Reference proteome</keyword>
<evidence type="ECO:0000313" key="3">
    <source>
        <dbReference type="Proteomes" id="UP001571476"/>
    </source>
</evidence>
<gene>
    <name evidence="2" type="ORF">ACEG43_35840</name>
</gene>
<evidence type="ECO:0000256" key="1">
    <source>
        <dbReference type="SAM" id="MobiDB-lite"/>
    </source>
</evidence>
<dbReference type="EMBL" id="JBGOSP010000025">
    <property type="protein sequence ID" value="MFA3841507.1"/>
    <property type="molecule type" value="Genomic_DNA"/>
</dbReference>